<protein>
    <recommendedName>
        <fullName evidence="2">Glycolipid transfer protein domain-containing protein</fullName>
    </recommendedName>
</protein>
<dbReference type="SUPFAM" id="SSF110004">
    <property type="entry name" value="Glycolipid transfer protein, GLTP"/>
    <property type="match status" value="1"/>
</dbReference>
<dbReference type="EMBL" id="JAMFTS010000002">
    <property type="protein sequence ID" value="KAJ4784993.1"/>
    <property type="molecule type" value="Genomic_DNA"/>
</dbReference>
<sequence>MGSEGTVLGASSEVVKYVRSEQGELLTKPFLDLCRLLFPVIDNLGPTLSAVKCDVGSNLSRLEALYSSDPLKYSLLQSILQAEIQAKTAKKPSSCTNGLLWLTRAMDFFVELLRNVIEHPEWSMTHACTISYNKTLKRWHGWLTSSSFMVALKVVPERKKVIQILGGPNANTEIERFCAQFVPMLEDNHKLLASFGLDNLKSI</sequence>
<evidence type="ECO:0000256" key="1">
    <source>
        <dbReference type="ARBA" id="ARBA00022448"/>
    </source>
</evidence>
<dbReference type="Proteomes" id="UP001140206">
    <property type="component" value="Chromosome 2"/>
</dbReference>
<evidence type="ECO:0000259" key="2">
    <source>
        <dbReference type="Pfam" id="PF08718"/>
    </source>
</evidence>
<proteinExistence type="predicted"/>
<evidence type="ECO:0000313" key="5">
    <source>
        <dbReference type="Proteomes" id="UP001140206"/>
    </source>
</evidence>
<reference evidence="4" key="1">
    <citation type="submission" date="2022-08" db="EMBL/GenBank/DDBJ databases">
        <authorList>
            <person name="Marques A."/>
        </authorList>
    </citation>
    <scope>NUCLEOTIDE SEQUENCE</scope>
    <source>
        <strain evidence="4">RhyPub2mFocal</strain>
        <tissue evidence="4">Leaves</tissue>
    </source>
</reference>
<gene>
    <name evidence="4" type="ORF">LUZ62_036239</name>
    <name evidence="3" type="ORF">LUZ62_062383</name>
</gene>
<evidence type="ECO:0000313" key="4">
    <source>
        <dbReference type="EMBL" id="KAJ4784993.1"/>
    </source>
</evidence>
<keyword evidence="1" id="KW-0813">Transport</keyword>
<dbReference type="InterPro" id="IPR014830">
    <property type="entry name" value="Glycolipid_transfer_prot_dom"/>
</dbReference>
<evidence type="ECO:0000313" key="3">
    <source>
        <dbReference type="EMBL" id="KAJ4778126.1"/>
    </source>
</evidence>
<dbReference type="Pfam" id="PF08718">
    <property type="entry name" value="GLTP"/>
    <property type="match status" value="1"/>
</dbReference>
<accession>A0AAV8EUY1</accession>
<comment type="caution">
    <text evidence="4">The sequence shown here is derived from an EMBL/GenBank/DDBJ whole genome shotgun (WGS) entry which is preliminary data.</text>
</comment>
<dbReference type="GO" id="GO:0016020">
    <property type="term" value="C:membrane"/>
    <property type="evidence" value="ECO:0007669"/>
    <property type="project" value="TreeGrafter"/>
</dbReference>
<name>A0AAV8EUY1_9POAL</name>
<dbReference type="GO" id="GO:1902387">
    <property type="term" value="F:ceramide 1-phosphate binding"/>
    <property type="evidence" value="ECO:0007669"/>
    <property type="project" value="TreeGrafter"/>
</dbReference>
<dbReference type="PANTHER" id="PTHR10219:SF25">
    <property type="entry name" value="PLECKSTRIN HOMOLOGY DOMAIN-CONTAINING FAMILY A MEMBER 8"/>
    <property type="match status" value="1"/>
</dbReference>
<dbReference type="GO" id="GO:1902388">
    <property type="term" value="F:ceramide 1-phosphate transfer activity"/>
    <property type="evidence" value="ECO:0007669"/>
    <property type="project" value="TreeGrafter"/>
</dbReference>
<dbReference type="InterPro" id="IPR036497">
    <property type="entry name" value="GLTP_sf"/>
</dbReference>
<feature type="domain" description="Glycolipid transfer protein" evidence="2">
    <location>
        <begin position="26"/>
        <end position="166"/>
    </location>
</feature>
<organism evidence="4 5">
    <name type="scientific">Rhynchospora pubera</name>
    <dbReference type="NCBI Taxonomy" id="906938"/>
    <lineage>
        <taxon>Eukaryota</taxon>
        <taxon>Viridiplantae</taxon>
        <taxon>Streptophyta</taxon>
        <taxon>Embryophyta</taxon>
        <taxon>Tracheophyta</taxon>
        <taxon>Spermatophyta</taxon>
        <taxon>Magnoliopsida</taxon>
        <taxon>Liliopsida</taxon>
        <taxon>Poales</taxon>
        <taxon>Cyperaceae</taxon>
        <taxon>Cyperoideae</taxon>
        <taxon>Rhynchosporeae</taxon>
        <taxon>Rhynchospora</taxon>
    </lineage>
</organism>
<dbReference type="GO" id="GO:0005829">
    <property type="term" value="C:cytosol"/>
    <property type="evidence" value="ECO:0007669"/>
    <property type="project" value="TreeGrafter"/>
</dbReference>
<keyword evidence="5" id="KW-1185">Reference proteome</keyword>
<dbReference type="AlphaFoldDB" id="A0AAV8EUY1"/>
<dbReference type="PANTHER" id="PTHR10219">
    <property type="entry name" value="GLYCOLIPID TRANSFER PROTEIN-RELATED"/>
    <property type="match status" value="1"/>
</dbReference>
<dbReference type="EMBL" id="JAMFTS010000003">
    <property type="protein sequence ID" value="KAJ4778126.1"/>
    <property type="molecule type" value="Genomic_DNA"/>
</dbReference>
<dbReference type="Gene3D" id="1.10.3520.10">
    <property type="entry name" value="Glycolipid transfer protein"/>
    <property type="match status" value="1"/>
</dbReference>
<dbReference type="Proteomes" id="UP001140206">
    <property type="component" value="Chromosome 3"/>
</dbReference>